<protein>
    <recommendedName>
        <fullName evidence="6">Fe2OG dioxygenase domain-containing protein</fullName>
    </recommendedName>
</protein>
<dbReference type="Proteomes" id="UP000289738">
    <property type="component" value="Chromosome B10"/>
</dbReference>
<dbReference type="PROSITE" id="PS51471">
    <property type="entry name" value="FE2OG_OXY"/>
    <property type="match status" value="1"/>
</dbReference>
<dbReference type="PANTHER" id="PTHR10209">
    <property type="entry name" value="OXIDOREDUCTASE, 2OG-FE II OXYGENASE FAMILY PROTEIN"/>
    <property type="match status" value="1"/>
</dbReference>
<comment type="caution">
    <text evidence="7">The sequence shown here is derived from an EMBL/GenBank/DDBJ whole genome shotgun (WGS) entry which is preliminary data.</text>
</comment>
<organism evidence="7 8">
    <name type="scientific">Arachis hypogaea</name>
    <name type="common">Peanut</name>
    <dbReference type="NCBI Taxonomy" id="3818"/>
    <lineage>
        <taxon>Eukaryota</taxon>
        <taxon>Viridiplantae</taxon>
        <taxon>Streptophyta</taxon>
        <taxon>Embryophyta</taxon>
        <taxon>Tracheophyta</taxon>
        <taxon>Spermatophyta</taxon>
        <taxon>Magnoliopsida</taxon>
        <taxon>eudicotyledons</taxon>
        <taxon>Gunneridae</taxon>
        <taxon>Pentapetalae</taxon>
        <taxon>rosids</taxon>
        <taxon>fabids</taxon>
        <taxon>Fabales</taxon>
        <taxon>Fabaceae</taxon>
        <taxon>Papilionoideae</taxon>
        <taxon>50 kb inversion clade</taxon>
        <taxon>dalbergioids sensu lato</taxon>
        <taxon>Dalbergieae</taxon>
        <taxon>Pterocarpus clade</taxon>
        <taxon>Arachis</taxon>
    </lineage>
</organism>
<sequence>MGDLGEFDSSFIQALEHRPKPNATEAQGIPLIDLSPISCHEDVETNSETDPASIEELVKQVGSACKNWGFFQVINHGVPLDRRQRIEAAAREFFAQSLEEKRKVRRDEVKIMGYYDREHTKNVRDWKEVFDFGVEDPTLVAASTDPDDDSVAYWTNQWPEYPPKFRETCEEYTRDVGKLIMKLMELIALSLGLKAKRFHEYFKDQTSTIRLNYYPPCPSPELALGVGRHRDNGVLTVLSQDEVGGLQVKRRTDGEWIGVKPTPGAFIINVGDIMQVWTNEAYRSAEHRVVVNSVKERLSIPFFLNPAHYTEVKPLEELIDEEHPPKYRPYVWGKFQVIRKRSNFIKLNVENIQIDDFRIAH</sequence>
<dbReference type="GO" id="GO:0046872">
    <property type="term" value="F:metal ion binding"/>
    <property type="evidence" value="ECO:0007669"/>
    <property type="project" value="UniProtKB-KW"/>
</dbReference>
<keyword evidence="8" id="KW-1185">Reference proteome</keyword>
<dbReference type="InterPro" id="IPR005123">
    <property type="entry name" value="Oxoglu/Fe-dep_dioxygenase_dom"/>
</dbReference>
<dbReference type="PANTHER" id="PTHR10209:SF885">
    <property type="entry name" value="2OG-FE(II) OXYGENASE FAMILY, PUTATIVE (AFU_ORTHOLOGUE AFUA_2G00750)-RELATED"/>
    <property type="match status" value="1"/>
</dbReference>
<proteinExistence type="inferred from homology"/>
<reference evidence="7 8" key="1">
    <citation type="submission" date="2019-01" db="EMBL/GenBank/DDBJ databases">
        <title>Sequencing of cultivated peanut Arachis hypogaea provides insights into genome evolution and oil improvement.</title>
        <authorList>
            <person name="Chen X."/>
        </authorList>
    </citation>
    <scope>NUCLEOTIDE SEQUENCE [LARGE SCALE GENOMIC DNA]</scope>
    <source>
        <strain evidence="8">cv. Fuhuasheng</strain>
        <tissue evidence="7">Leaves</tissue>
    </source>
</reference>
<evidence type="ECO:0000313" key="7">
    <source>
        <dbReference type="EMBL" id="RYQ84017.1"/>
    </source>
</evidence>
<dbReference type="Pfam" id="PF03171">
    <property type="entry name" value="2OG-FeII_Oxy"/>
    <property type="match status" value="1"/>
</dbReference>
<keyword evidence="4 5" id="KW-0408">Iron</keyword>
<dbReference type="Gene3D" id="2.60.120.330">
    <property type="entry name" value="B-lactam Antibiotic, Isopenicillin N Synthase, Chain"/>
    <property type="match status" value="1"/>
</dbReference>
<evidence type="ECO:0000259" key="6">
    <source>
        <dbReference type="PROSITE" id="PS51471"/>
    </source>
</evidence>
<evidence type="ECO:0000256" key="1">
    <source>
        <dbReference type="ARBA" id="ARBA00008056"/>
    </source>
</evidence>
<dbReference type="SMR" id="A0A444X2X0"/>
<keyword evidence="3 5" id="KW-0560">Oxidoreductase</keyword>
<gene>
    <name evidence="7" type="ORF">Ahy_B10g102907</name>
</gene>
<dbReference type="SUPFAM" id="SSF51197">
    <property type="entry name" value="Clavaminate synthase-like"/>
    <property type="match status" value="1"/>
</dbReference>
<dbReference type="OrthoDB" id="288590at2759"/>
<feature type="domain" description="Fe2OG dioxygenase" evidence="6">
    <location>
        <begin position="205"/>
        <end position="306"/>
    </location>
</feature>
<evidence type="ECO:0000313" key="8">
    <source>
        <dbReference type="Proteomes" id="UP000289738"/>
    </source>
</evidence>
<dbReference type="InterPro" id="IPR027443">
    <property type="entry name" value="IPNS-like_sf"/>
</dbReference>
<comment type="similarity">
    <text evidence="1 5">Belongs to the iron/ascorbate-dependent oxidoreductase family.</text>
</comment>
<dbReference type="Pfam" id="PF14226">
    <property type="entry name" value="DIOX_N"/>
    <property type="match status" value="1"/>
</dbReference>
<evidence type="ECO:0000256" key="3">
    <source>
        <dbReference type="ARBA" id="ARBA00023002"/>
    </source>
</evidence>
<dbReference type="Gramene" id="arahy.Tifrunner.gnm2.ann2.Ah20g229600.1">
    <property type="protein sequence ID" value="arahy.Tifrunner.gnm2.ann2.Ah20g229600.1-CDS"/>
    <property type="gene ID" value="arahy.Tifrunner.gnm2.ann2.Ah20g229600"/>
</dbReference>
<dbReference type="PRINTS" id="PR00682">
    <property type="entry name" value="IPNSYNTHASE"/>
</dbReference>
<keyword evidence="2 5" id="KW-0479">Metal-binding</keyword>
<dbReference type="AlphaFoldDB" id="A0A444X2X0"/>
<dbReference type="GO" id="GO:0051213">
    <property type="term" value="F:dioxygenase activity"/>
    <property type="evidence" value="ECO:0007669"/>
    <property type="project" value="UniProtKB-ARBA"/>
</dbReference>
<accession>A0A444X2X0</accession>
<dbReference type="EMBL" id="SDMP01000020">
    <property type="protein sequence ID" value="RYQ84017.1"/>
    <property type="molecule type" value="Genomic_DNA"/>
</dbReference>
<evidence type="ECO:0000256" key="4">
    <source>
        <dbReference type="ARBA" id="ARBA00023004"/>
    </source>
</evidence>
<evidence type="ECO:0000256" key="2">
    <source>
        <dbReference type="ARBA" id="ARBA00022723"/>
    </source>
</evidence>
<evidence type="ECO:0000256" key="5">
    <source>
        <dbReference type="RuleBase" id="RU003682"/>
    </source>
</evidence>
<dbReference type="STRING" id="3818.A0A444X2X0"/>
<name>A0A444X2X0_ARAHY</name>
<dbReference type="FunFam" id="2.60.120.330:FF:000012">
    <property type="entry name" value="Gibberellin 20 oxidase 1"/>
    <property type="match status" value="1"/>
</dbReference>
<dbReference type="InterPro" id="IPR026992">
    <property type="entry name" value="DIOX_N"/>
</dbReference>
<dbReference type="InterPro" id="IPR044861">
    <property type="entry name" value="IPNS-like_FE2OG_OXY"/>
</dbReference>